<proteinExistence type="predicted"/>
<sequence>MNLLQMSFAGAVMILAITIIRALAISLLPKKTFLALWGIAVARLLLPFSLPSTFSVYSLIGSQTSGIAATKVPQIDKVLPIDTIGQMATMPGDIGNTTSTVSIWGAVWAAGTLICAMVFVAAYWKCRQEFQTSLPVKNDFIKNWLNAHQLKRPISIRQSSRFSAPLTYGVFRPVILMPISTDWENTKALQYVLAHEYVHIRRFDSITKLVLIAALCVHWFNPLVWVMYILANRDIELSCDEAVVRLFGETTKAAYARALISMEETKSGFAPLCNNFNKNAIEERITAIMKFKKASIFSLALALALVVGVTTAFATSAIATATDNTSNIPSELTNPAYDDAALVRDNINAVPPGVTGNQDKNETVIPEKYMDMDGALNYELGEEPEDLNAPANVANTTLLSVSHDDERKHTPEEWAKILDLIDEGKVFWED</sequence>
<organism evidence="3 4">
    <name type="scientific">Anaerotruncus colihominis</name>
    <dbReference type="NCBI Taxonomy" id="169435"/>
    <lineage>
        <taxon>Bacteria</taxon>
        <taxon>Bacillati</taxon>
        <taxon>Bacillota</taxon>
        <taxon>Clostridia</taxon>
        <taxon>Eubacteriales</taxon>
        <taxon>Oscillospiraceae</taxon>
        <taxon>Anaerotruncus</taxon>
    </lineage>
</organism>
<gene>
    <name evidence="3" type="ORF">D3Z39_01285</name>
</gene>
<feature type="transmembrane region" description="Helical" evidence="1">
    <location>
        <begin position="32"/>
        <end position="50"/>
    </location>
</feature>
<dbReference type="InterPro" id="IPR008756">
    <property type="entry name" value="Peptidase_M56"/>
</dbReference>
<dbReference type="Proteomes" id="UP000446348">
    <property type="component" value="Unassembled WGS sequence"/>
</dbReference>
<dbReference type="RefSeq" id="WP_160208268.1">
    <property type="nucleotide sequence ID" value="NZ_QXWZ01000002.1"/>
</dbReference>
<feature type="transmembrane region" description="Helical" evidence="1">
    <location>
        <begin position="296"/>
        <end position="319"/>
    </location>
</feature>
<comment type="caution">
    <text evidence="3">The sequence shown here is derived from an EMBL/GenBank/DDBJ whole genome shotgun (WGS) entry which is preliminary data.</text>
</comment>
<keyword evidence="1" id="KW-0472">Membrane</keyword>
<dbReference type="OrthoDB" id="9804799at2"/>
<dbReference type="CDD" id="cd07341">
    <property type="entry name" value="M56_BlaR1_MecR1_like"/>
    <property type="match status" value="1"/>
</dbReference>
<dbReference type="AlphaFoldDB" id="A0A845RC64"/>
<feature type="domain" description="Peptidase M56" evidence="2">
    <location>
        <begin position="2"/>
        <end position="288"/>
    </location>
</feature>
<reference evidence="3 4" key="1">
    <citation type="submission" date="2018-08" db="EMBL/GenBank/DDBJ databases">
        <title>Murine metabolic-syndrome-specific gut microbial biobank.</title>
        <authorList>
            <person name="Liu C."/>
        </authorList>
    </citation>
    <scope>NUCLEOTIDE SEQUENCE [LARGE SCALE GENOMIC DNA]</scope>
    <source>
        <strain evidence="3 4">X69</strain>
    </source>
</reference>
<evidence type="ECO:0000256" key="1">
    <source>
        <dbReference type="SAM" id="Phobius"/>
    </source>
</evidence>
<dbReference type="Pfam" id="PF05569">
    <property type="entry name" value="Peptidase_M56"/>
    <property type="match status" value="1"/>
</dbReference>
<dbReference type="InterPro" id="IPR052173">
    <property type="entry name" value="Beta-lactam_resp_regulator"/>
</dbReference>
<feature type="transmembrane region" description="Helical" evidence="1">
    <location>
        <begin position="6"/>
        <end position="25"/>
    </location>
</feature>
<dbReference type="EMBL" id="QXWZ01000002">
    <property type="protein sequence ID" value="NBI77520.1"/>
    <property type="molecule type" value="Genomic_DNA"/>
</dbReference>
<keyword evidence="1" id="KW-1133">Transmembrane helix</keyword>
<accession>A0A845RC64</accession>
<evidence type="ECO:0000259" key="2">
    <source>
        <dbReference type="Pfam" id="PF05569"/>
    </source>
</evidence>
<feature type="transmembrane region" description="Helical" evidence="1">
    <location>
        <begin position="209"/>
        <end position="231"/>
    </location>
</feature>
<feature type="transmembrane region" description="Helical" evidence="1">
    <location>
        <begin position="101"/>
        <end position="124"/>
    </location>
</feature>
<dbReference type="PANTHER" id="PTHR34978:SF3">
    <property type="entry name" value="SLR0241 PROTEIN"/>
    <property type="match status" value="1"/>
</dbReference>
<protein>
    <submittedName>
        <fullName evidence="3">M56 family metallopeptidase</fullName>
    </submittedName>
</protein>
<evidence type="ECO:0000313" key="4">
    <source>
        <dbReference type="Proteomes" id="UP000446348"/>
    </source>
</evidence>
<evidence type="ECO:0000313" key="3">
    <source>
        <dbReference type="EMBL" id="NBI77520.1"/>
    </source>
</evidence>
<name>A0A845RC64_9FIRM</name>
<keyword evidence="1" id="KW-0812">Transmembrane</keyword>
<dbReference type="PANTHER" id="PTHR34978">
    <property type="entry name" value="POSSIBLE SENSOR-TRANSDUCER PROTEIN BLAR"/>
    <property type="match status" value="1"/>
</dbReference>